<accession>A0A261FU31</accession>
<evidence type="ECO:0000256" key="1">
    <source>
        <dbReference type="SAM" id="MobiDB-lite"/>
    </source>
</evidence>
<evidence type="ECO:0000313" key="2">
    <source>
        <dbReference type="EMBL" id="OZG62690.1"/>
    </source>
</evidence>
<sequence>MAKTRPMTITMDDGTEHKVPITAFAQMKAEDKAQREGWAGGFQSLRATMYAAYWMLRSRHQVTDGFERWASHVDGIAAPAPDDDTDANDDGEDDDPKS</sequence>
<feature type="compositionally biased region" description="Acidic residues" evidence="1">
    <location>
        <begin position="81"/>
        <end position="98"/>
    </location>
</feature>
<proteinExistence type="predicted"/>
<reference evidence="2 3" key="1">
    <citation type="journal article" date="2017" name="BMC Genomics">
        <title>Comparative genomic and phylogenomic analyses of the Bifidobacteriaceae family.</title>
        <authorList>
            <person name="Lugli G.A."/>
            <person name="Milani C."/>
            <person name="Turroni F."/>
            <person name="Duranti S."/>
            <person name="Mancabelli L."/>
            <person name="Mangifesta M."/>
            <person name="Ferrario C."/>
            <person name="Modesto M."/>
            <person name="Mattarelli P."/>
            <person name="Jiri K."/>
            <person name="van Sinderen D."/>
            <person name="Ventura M."/>
        </authorList>
    </citation>
    <scope>NUCLEOTIDE SEQUENCE [LARGE SCALE GENOMIC DNA]</scope>
    <source>
        <strain evidence="2 3">DSM 28807</strain>
    </source>
</reference>
<dbReference type="Proteomes" id="UP000216352">
    <property type="component" value="Unassembled WGS sequence"/>
</dbReference>
<protein>
    <submittedName>
        <fullName evidence="2">Uncharacterized protein</fullName>
    </submittedName>
</protein>
<gene>
    <name evidence="2" type="ORF">BLEM_0607</name>
</gene>
<evidence type="ECO:0000313" key="3">
    <source>
        <dbReference type="Proteomes" id="UP000216352"/>
    </source>
</evidence>
<organism evidence="2 3">
    <name type="scientific">Bifidobacterium lemurum</name>
    <dbReference type="NCBI Taxonomy" id="1603886"/>
    <lineage>
        <taxon>Bacteria</taxon>
        <taxon>Bacillati</taxon>
        <taxon>Actinomycetota</taxon>
        <taxon>Actinomycetes</taxon>
        <taxon>Bifidobacteriales</taxon>
        <taxon>Bifidobacteriaceae</taxon>
        <taxon>Bifidobacterium</taxon>
    </lineage>
</organism>
<name>A0A261FU31_9BIFI</name>
<dbReference type="EMBL" id="MWWX01000004">
    <property type="protein sequence ID" value="OZG62690.1"/>
    <property type="molecule type" value="Genomic_DNA"/>
</dbReference>
<dbReference type="STRING" id="1603886.GCA_001895165_01312"/>
<feature type="region of interest" description="Disordered" evidence="1">
    <location>
        <begin position="73"/>
        <end position="98"/>
    </location>
</feature>
<dbReference type="AlphaFoldDB" id="A0A261FU31"/>
<comment type="caution">
    <text evidence="2">The sequence shown here is derived from an EMBL/GenBank/DDBJ whole genome shotgun (WGS) entry which is preliminary data.</text>
</comment>
<keyword evidence="3" id="KW-1185">Reference proteome</keyword>
<dbReference type="RefSeq" id="WP_072725754.1">
    <property type="nucleotide sequence ID" value="NZ_BDIS01000016.1"/>
</dbReference>